<dbReference type="PANTHER" id="PTHR45639:SF4">
    <property type="entry name" value="HSC70CB, ISOFORM G"/>
    <property type="match status" value="1"/>
</dbReference>
<dbReference type="GO" id="GO:0140662">
    <property type="term" value="F:ATP-dependent protein folding chaperone"/>
    <property type="evidence" value="ECO:0007669"/>
    <property type="project" value="InterPro"/>
</dbReference>
<evidence type="ECO:0000313" key="4">
    <source>
        <dbReference type="Proteomes" id="UP000018050"/>
    </source>
</evidence>
<dbReference type="VEuPathDB" id="ToxoDB:EAH_00067370"/>
<feature type="non-terminal residue" evidence="3">
    <location>
        <position position="314"/>
    </location>
</feature>
<dbReference type="OrthoDB" id="354469at2759"/>
<dbReference type="AlphaFoldDB" id="U6GR84"/>
<dbReference type="Proteomes" id="UP000018050">
    <property type="component" value="Unassembled WGS sequence"/>
</dbReference>
<dbReference type="GO" id="GO:0005829">
    <property type="term" value="C:cytosol"/>
    <property type="evidence" value="ECO:0007669"/>
    <property type="project" value="TreeGrafter"/>
</dbReference>
<evidence type="ECO:0000256" key="1">
    <source>
        <dbReference type="ARBA" id="ARBA00022741"/>
    </source>
</evidence>
<evidence type="ECO:0000313" key="3">
    <source>
        <dbReference type="EMBL" id="CDI82700.1"/>
    </source>
</evidence>
<dbReference type="InterPro" id="IPR043129">
    <property type="entry name" value="ATPase_NBD"/>
</dbReference>
<sequence length="314" mass="34328">MPFAYCKIVEHFTDAKTVVAFVSVGHSTASVCIAAFTSSGAELLAEVSDPDLGGRDMDVLIAQHFAKIFEKQHGINPLENIKAKLKLEDQAERTKKILSANSETSFAVECLLEDRDISGLITRELFEELCAASFKPALVKLLQQAVAISEVRDGCLVAYACIAFVEAVGGCTRIPWVQRCVSEVFGKEISRTLAGDECVARGCALQAAMASLHFKVKEFDFAEKLWRPICIRWTGEAPVAIASCSQQQEQQQQQQTEGAAVASCQEIELPIGTPTNTMRKITFIRSCPLELHATYKDLEGKTRAADLGNAFFIS</sequence>
<dbReference type="SUPFAM" id="SSF53067">
    <property type="entry name" value="Actin-like ATPase domain"/>
    <property type="match status" value="1"/>
</dbReference>
<dbReference type="RefSeq" id="XP_013248000.1">
    <property type="nucleotide sequence ID" value="XM_013392546.1"/>
</dbReference>
<reference evidence="3" key="1">
    <citation type="submission" date="2013-10" db="EMBL/GenBank/DDBJ databases">
        <title>Genomic analysis of the causative agents of coccidiosis in chickens.</title>
        <authorList>
            <person name="Reid A.J."/>
            <person name="Blake D."/>
            <person name="Billington K."/>
            <person name="Browne H."/>
            <person name="Dunn M."/>
            <person name="Hung S."/>
            <person name="Kawahara F."/>
            <person name="Miranda-Saavedra D."/>
            <person name="Mourier T."/>
            <person name="Nagra H."/>
            <person name="Otto T.D."/>
            <person name="Rawlings N."/>
            <person name="Sanchez A."/>
            <person name="Sanders M."/>
            <person name="Subramaniam C."/>
            <person name="Tay Y."/>
            <person name="Dear P."/>
            <person name="Doerig C."/>
            <person name="Gruber A."/>
            <person name="Parkinson J."/>
            <person name="Shirley M."/>
            <person name="Wan K.L."/>
            <person name="Berriman M."/>
            <person name="Tomley F."/>
            <person name="Pain A."/>
        </authorList>
    </citation>
    <scope>NUCLEOTIDE SEQUENCE</scope>
    <source>
        <strain evidence="3">Houghton</strain>
    </source>
</reference>
<accession>U6GR84</accession>
<organism evidence="3 4">
    <name type="scientific">Eimeria acervulina</name>
    <name type="common">Coccidian parasite</name>
    <dbReference type="NCBI Taxonomy" id="5801"/>
    <lineage>
        <taxon>Eukaryota</taxon>
        <taxon>Sar</taxon>
        <taxon>Alveolata</taxon>
        <taxon>Apicomplexa</taxon>
        <taxon>Conoidasida</taxon>
        <taxon>Coccidia</taxon>
        <taxon>Eucoccidiorida</taxon>
        <taxon>Eimeriorina</taxon>
        <taxon>Eimeriidae</taxon>
        <taxon>Eimeria</taxon>
    </lineage>
</organism>
<evidence type="ECO:0000256" key="2">
    <source>
        <dbReference type="ARBA" id="ARBA00022840"/>
    </source>
</evidence>
<dbReference type="PANTHER" id="PTHR45639">
    <property type="entry name" value="HSC70CB, ISOFORM G-RELATED"/>
    <property type="match status" value="1"/>
</dbReference>
<dbReference type="GO" id="GO:0005524">
    <property type="term" value="F:ATP binding"/>
    <property type="evidence" value="ECO:0007669"/>
    <property type="project" value="UniProtKB-KW"/>
</dbReference>
<protein>
    <submittedName>
        <fullName evidence="3">Heat shock protein, putative</fullName>
    </submittedName>
</protein>
<dbReference type="Gene3D" id="3.30.420.40">
    <property type="match status" value="2"/>
</dbReference>
<keyword evidence="3" id="KW-0346">Stress response</keyword>
<keyword evidence="1" id="KW-0547">Nucleotide-binding</keyword>
<dbReference type="GO" id="GO:0005634">
    <property type="term" value="C:nucleus"/>
    <property type="evidence" value="ECO:0007669"/>
    <property type="project" value="TreeGrafter"/>
</dbReference>
<dbReference type="EMBL" id="HG672684">
    <property type="protein sequence ID" value="CDI82700.1"/>
    <property type="molecule type" value="Genomic_DNA"/>
</dbReference>
<proteinExistence type="predicted"/>
<dbReference type="InterPro" id="IPR013126">
    <property type="entry name" value="Hsp_70_fam"/>
</dbReference>
<dbReference type="GeneID" id="25274807"/>
<reference evidence="3" key="2">
    <citation type="submission" date="2013-10" db="EMBL/GenBank/DDBJ databases">
        <authorList>
            <person name="Aslett M."/>
        </authorList>
    </citation>
    <scope>NUCLEOTIDE SEQUENCE</scope>
    <source>
        <strain evidence="3">Houghton</strain>
    </source>
</reference>
<dbReference type="OMA" id="TSFAVEC"/>
<dbReference type="Pfam" id="PF00012">
    <property type="entry name" value="HSP70"/>
    <property type="match status" value="1"/>
</dbReference>
<gene>
    <name evidence="3" type="ORF">EAH_00067370</name>
</gene>
<keyword evidence="4" id="KW-1185">Reference proteome</keyword>
<dbReference type="FunFam" id="3.90.640.10:FF:000004">
    <property type="entry name" value="Heat shock 70 kDa protein 4"/>
    <property type="match status" value="1"/>
</dbReference>
<keyword evidence="2" id="KW-0067">ATP-binding</keyword>
<dbReference type="Gene3D" id="3.90.640.10">
    <property type="entry name" value="Actin, Chain A, domain 4"/>
    <property type="match status" value="1"/>
</dbReference>
<name>U6GR84_EIMAC</name>